<dbReference type="EMBL" id="LT629791">
    <property type="protein sequence ID" value="SDU73180.1"/>
    <property type="molecule type" value="Genomic_DNA"/>
</dbReference>
<evidence type="ECO:0008006" key="3">
    <source>
        <dbReference type="Google" id="ProtNLM"/>
    </source>
</evidence>
<keyword evidence="2" id="KW-1185">Reference proteome</keyword>
<evidence type="ECO:0000313" key="1">
    <source>
        <dbReference type="EMBL" id="SDU73180.1"/>
    </source>
</evidence>
<protein>
    <recommendedName>
        <fullName evidence="3">DUF1269 domain-containing protein</fullName>
    </recommendedName>
</protein>
<dbReference type="Proteomes" id="UP000182977">
    <property type="component" value="Chromosome I"/>
</dbReference>
<name>A0A1H2KWU2_9ACTN</name>
<proteinExistence type="predicted"/>
<organism evidence="1 2">
    <name type="scientific">Jiangella alkaliphila</name>
    <dbReference type="NCBI Taxonomy" id="419479"/>
    <lineage>
        <taxon>Bacteria</taxon>
        <taxon>Bacillati</taxon>
        <taxon>Actinomycetota</taxon>
        <taxon>Actinomycetes</taxon>
        <taxon>Jiangellales</taxon>
        <taxon>Jiangellaceae</taxon>
        <taxon>Jiangella</taxon>
    </lineage>
</organism>
<accession>A0A1H2KWU2</accession>
<sequence length="145" mass="15120">MDTVDVGPVDVLMLRFPGNRFKGEIVPAMRDLVVNGLVRIVDLMFVYRDDEGVVGSVELAGLGPDLEPAFADLDGQLGGGLLDAEDVEEVAAALPPGNSVAVLVVENTWAIPFVNAVRGAGGDVVDQARIPAETAARALRGLDLG</sequence>
<reference evidence="2" key="1">
    <citation type="submission" date="2016-10" db="EMBL/GenBank/DDBJ databases">
        <authorList>
            <person name="Varghese N."/>
            <person name="Submissions S."/>
        </authorList>
    </citation>
    <scope>NUCLEOTIDE SEQUENCE [LARGE SCALE GENOMIC DNA]</scope>
    <source>
        <strain evidence="2">DSM 45079</strain>
    </source>
</reference>
<dbReference type="STRING" id="419479.SAMN04488563_4486"/>
<gene>
    <name evidence="1" type="ORF">SAMN04488563_4486</name>
</gene>
<evidence type="ECO:0000313" key="2">
    <source>
        <dbReference type="Proteomes" id="UP000182977"/>
    </source>
</evidence>
<dbReference type="Pfam" id="PF19850">
    <property type="entry name" value="DUF6325"/>
    <property type="match status" value="1"/>
</dbReference>
<dbReference type="InterPro" id="IPR046288">
    <property type="entry name" value="DUF6325"/>
</dbReference>
<dbReference type="RefSeq" id="WP_046770463.1">
    <property type="nucleotide sequence ID" value="NZ_LBMC01000020.1"/>
</dbReference>
<dbReference type="AlphaFoldDB" id="A0A1H2KWU2"/>